<evidence type="ECO:0000256" key="3">
    <source>
        <dbReference type="ARBA" id="ARBA00023002"/>
    </source>
</evidence>
<keyword evidence="6" id="KW-1185">Reference proteome</keyword>
<protein>
    <submittedName>
        <fullName evidence="5">2-hydroxy-3-oxopropionate reductase</fullName>
    </submittedName>
</protein>
<dbReference type="Proteomes" id="UP000635565">
    <property type="component" value="Unassembled WGS sequence"/>
</dbReference>
<evidence type="ECO:0000259" key="4">
    <source>
        <dbReference type="Pfam" id="PF01872"/>
    </source>
</evidence>
<comment type="pathway">
    <text evidence="1">Cofactor biosynthesis; riboflavin biosynthesis.</text>
</comment>
<evidence type="ECO:0000313" key="5">
    <source>
        <dbReference type="EMBL" id="GHO87068.1"/>
    </source>
</evidence>
<dbReference type="SUPFAM" id="SSF53597">
    <property type="entry name" value="Dihydrofolate reductase-like"/>
    <property type="match status" value="1"/>
</dbReference>
<dbReference type="InterPro" id="IPR002734">
    <property type="entry name" value="RibDG_C"/>
</dbReference>
<accession>A0ABQ3VN97</accession>
<dbReference type="PANTHER" id="PTHR38011">
    <property type="entry name" value="DIHYDROFOLATE REDUCTASE FAMILY PROTEIN (AFU_ORTHOLOGUE AFUA_8G06820)"/>
    <property type="match status" value="1"/>
</dbReference>
<dbReference type="InterPro" id="IPR024072">
    <property type="entry name" value="DHFR-like_dom_sf"/>
</dbReference>
<keyword evidence="2" id="KW-0521">NADP</keyword>
<dbReference type="Gene3D" id="3.40.430.10">
    <property type="entry name" value="Dihydrofolate Reductase, subunit A"/>
    <property type="match status" value="1"/>
</dbReference>
<feature type="domain" description="Bacterial bifunctional deaminase-reductase C-terminal" evidence="4">
    <location>
        <begin position="3"/>
        <end position="213"/>
    </location>
</feature>
<organism evidence="5 6">
    <name type="scientific">Dictyobacter formicarum</name>
    <dbReference type="NCBI Taxonomy" id="2778368"/>
    <lineage>
        <taxon>Bacteria</taxon>
        <taxon>Bacillati</taxon>
        <taxon>Chloroflexota</taxon>
        <taxon>Ktedonobacteria</taxon>
        <taxon>Ktedonobacterales</taxon>
        <taxon>Dictyobacteraceae</taxon>
        <taxon>Dictyobacter</taxon>
    </lineage>
</organism>
<dbReference type="RefSeq" id="WP_201364655.1">
    <property type="nucleotide sequence ID" value="NZ_BNJJ01000015.1"/>
</dbReference>
<sequence>MHPKIICHMVSSVDGRLLVDRWAKPAAGIDETLLHGYYNQISSRFHADGWMVGRTTMEDYAKGTARKIEKPMIDLREPFIGNRNGRAVAVVIDLHGKLHYGQDHADGDHIIAVLRENVSDDYLAELHHDGVSYLFTASKGDEGNESQSRELQYAMNVLSDTFGIKTLLLEGGGMTNGFFLKAGLIDEISLLVYPGIDGLAGVPSIFNYLGKANERPAEGQSLRLIGTEFLEGGMVWLHYAVEKSPSGQ</sequence>
<gene>
    <name evidence="5" type="ORF">KSZ_50740</name>
</gene>
<dbReference type="EMBL" id="BNJJ01000015">
    <property type="protein sequence ID" value="GHO87068.1"/>
    <property type="molecule type" value="Genomic_DNA"/>
</dbReference>
<name>A0ABQ3VN97_9CHLR</name>
<dbReference type="PANTHER" id="PTHR38011:SF7">
    <property type="entry name" value="2,5-DIAMINO-6-RIBOSYLAMINO-4(3H)-PYRIMIDINONE 5'-PHOSPHATE REDUCTASE"/>
    <property type="match status" value="1"/>
</dbReference>
<proteinExistence type="predicted"/>
<evidence type="ECO:0000256" key="2">
    <source>
        <dbReference type="ARBA" id="ARBA00022857"/>
    </source>
</evidence>
<reference evidence="5 6" key="1">
    <citation type="journal article" date="2021" name="Int. J. Syst. Evol. Microbiol.">
        <title>Reticulibacter mediterranei gen. nov., sp. nov., within the new family Reticulibacteraceae fam. nov., and Ktedonospora formicarum gen. nov., sp. nov., Ktedonobacter robiniae sp. nov., Dictyobacter formicarum sp. nov. and Dictyobacter arantiisoli sp. nov., belonging to the class Ktedonobacteria.</title>
        <authorList>
            <person name="Yabe S."/>
            <person name="Zheng Y."/>
            <person name="Wang C.M."/>
            <person name="Sakai Y."/>
            <person name="Abe K."/>
            <person name="Yokota A."/>
            <person name="Donadio S."/>
            <person name="Cavaletti L."/>
            <person name="Monciardini P."/>
        </authorList>
    </citation>
    <scope>NUCLEOTIDE SEQUENCE [LARGE SCALE GENOMIC DNA]</scope>
    <source>
        <strain evidence="5 6">SOSP1-9</strain>
    </source>
</reference>
<keyword evidence="3" id="KW-0560">Oxidoreductase</keyword>
<dbReference type="InterPro" id="IPR050765">
    <property type="entry name" value="Riboflavin_Biosynth_HTPR"/>
</dbReference>
<evidence type="ECO:0000256" key="1">
    <source>
        <dbReference type="ARBA" id="ARBA00005104"/>
    </source>
</evidence>
<evidence type="ECO:0000313" key="6">
    <source>
        <dbReference type="Proteomes" id="UP000635565"/>
    </source>
</evidence>
<dbReference type="Pfam" id="PF01872">
    <property type="entry name" value="RibD_C"/>
    <property type="match status" value="1"/>
</dbReference>
<comment type="caution">
    <text evidence="5">The sequence shown here is derived from an EMBL/GenBank/DDBJ whole genome shotgun (WGS) entry which is preliminary data.</text>
</comment>